<proteinExistence type="predicted"/>
<dbReference type="EMBL" id="JARKIB010000021">
    <property type="protein sequence ID" value="KAJ7767830.1"/>
    <property type="molecule type" value="Genomic_DNA"/>
</dbReference>
<sequence>MSTDLQRGEAPVFLEYPLWSQCHVFISFDVSCRFTRLGGGSSLTSSDLVVDDDDELPELLDLEGYTPVACSRHKCQRLVKAKL</sequence>
<evidence type="ECO:0000313" key="2">
    <source>
        <dbReference type="Proteomes" id="UP001215598"/>
    </source>
</evidence>
<organism evidence="1 2">
    <name type="scientific">Mycena metata</name>
    <dbReference type="NCBI Taxonomy" id="1033252"/>
    <lineage>
        <taxon>Eukaryota</taxon>
        <taxon>Fungi</taxon>
        <taxon>Dikarya</taxon>
        <taxon>Basidiomycota</taxon>
        <taxon>Agaricomycotina</taxon>
        <taxon>Agaricomycetes</taxon>
        <taxon>Agaricomycetidae</taxon>
        <taxon>Agaricales</taxon>
        <taxon>Marasmiineae</taxon>
        <taxon>Mycenaceae</taxon>
        <taxon>Mycena</taxon>
    </lineage>
</organism>
<gene>
    <name evidence="1" type="ORF">B0H16DRAFT_1716741</name>
</gene>
<keyword evidence="2" id="KW-1185">Reference proteome</keyword>
<dbReference type="AlphaFoldDB" id="A0AAD7JM92"/>
<comment type="caution">
    <text evidence="1">The sequence shown here is derived from an EMBL/GenBank/DDBJ whole genome shotgun (WGS) entry which is preliminary data.</text>
</comment>
<dbReference type="Proteomes" id="UP001215598">
    <property type="component" value="Unassembled WGS sequence"/>
</dbReference>
<name>A0AAD7JM92_9AGAR</name>
<protein>
    <submittedName>
        <fullName evidence="1">Uncharacterized protein</fullName>
    </submittedName>
</protein>
<evidence type="ECO:0000313" key="1">
    <source>
        <dbReference type="EMBL" id="KAJ7767830.1"/>
    </source>
</evidence>
<accession>A0AAD7JM92</accession>
<reference evidence="1" key="1">
    <citation type="submission" date="2023-03" db="EMBL/GenBank/DDBJ databases">
        <title>Massive genome expansion in bonnet fungi (Mycena s.s.) driven by repeated elements and novel gene families across ecological guilds.</title>
        <authorList>
            <consortium name="Lawrence Berkeley National Laboratory"/>
            <person name="Harder C.B."/>
            <person name="Miyauchi S."/>
            <person name="Viragh M."/>
            <person name="Kuo A."/>
            <person name="Thoen E."/>
            <person name="Andreopoulos B."/>
            <person name="Lu D."/>
            <person name="Skrede I."/>
            <person name="Drula E."/>
            <person name="Henrissat B."/>
            <person name="Morin E."/>
            <person name="Kohler A."/>
            <person name="Barry K."/>
            <person name="LaButti K."/>
            <person name="Morin E."/>
            <person name="Salamov A."/>
            <person name="Lipzen A."/>
            <person name="Mereny Z."/>
            <person name="Hegedus B."/>
            <person name="Baldrian P."/>
            <person name="Stursova M."/>
            <person name="Weitz H."/>
            <person name="Taylor A."/>
            <person name="Grigoriev I.V."/>
            <person name="Nagy L.G."/>
            <person name="Martin F."/>
            <person name="Kauserud H."/>
        </authorList>
    </citation>
    <scope>NUCLEOTIDE SEQUENCE</scope>
    <source>
        <strain evidence="1">CBHHK182m</strain>
    </source>
</reference>